<evidence type="ECO:0000313" key="3">
    <source>
        <dbReference type="Proteomes" id="UP000185924"/>
    </source>
</evidence>
<dbReference type="Pfam" id="PF04264">
    <property type="entry name" value="YceI"/>
    <property type="match status" value="1"/>
</dbReference>
<name>A0A1N6YIJ4_9BACT</name>
<dbReference type="OrthoDB" id="9811006at2"/>
<dbReference type="PANTHER" id="PTHR34406:SF1">
    <property type="entry name" value="PROTEIN YCEI"/>
    <property type="match status" value="1"/>
</dbReference>
<dbReference type="PANTHER" id="PTHR34406">
    <property type="entry name" value="PROTEIN YCEI"/>
    <property type="match status" value="1"/>
</dbReference>
<proteinExistence type="predicted"/>
<dbReference type="EMBL" id="FTNM01000003">
    <property type="protein sequence ID" value="SIR14388.1"/>
    <property type="molecule type" value="Genomic_DNA"/>
</dbReference>
<feature type="domain" description="Lipid/polyisoprenoid-binding YceI-like" evidence="1">
    <location>
        <begin position="5"/>
        <end position="175"/>
    </location>
</feature>
<gene>
    <name evidence="2" type="ORF">SAMN05421545_2508</name>
</gene>
<protein>
    <submittedName>
        <fullName evidence="2">Polyisoprenoid-binding protein YceI</fullName>
    </submittedName>
</protein>
<dbReference type="InterPro" id="IPR007372">
    <property type="entry name" value="Lipid/polyisoprenoid-bd_YceI"/>
</dbReference>
<organism evidence="2 3">
    <name type="scientific">Pontibacter lucknowensis</name>
    <dbReference type="NCBI Taxonomy" id="1077936"/>
    <lineage>
        <taxon>Bacteria</taxon>
        <taxon>Pseudomonadati</taxon>
        <taxon>Bacteroidota</taxon>
        <taxon>Cytophagia</taxon>
        <taxon>Cytophagales</taxon>
        <taxon>Hymenobacteraceae</taxon>
        <taxon>Pontibacter</taxon>
    </lineage>
</organism>
<dbReference type="AlphaFoldDB" id="A0A1N6YIJ4"/>
<dbReference type="RefSeq" id="WP_076422360.1">
    <property type="nucleotide sequence ID" value="NZ_FTNM01000003.1"/>
</dbReference>
<dbReference type="Gene3D" id="2.40.128.110">
    <property type="entry name" value="Lipid/polyisoprenoid-binding, YceI-like"/>
    <property type="match status" value="1"/>
</dbReference>
<dbReference type="STRING" id="1077936.SAMN05421545_2508"/>
<dbReference type="Proteomes" id="UP000185924">
    <property type="component" value="Unassembled WGS sequence"/>
</dbReference>
<keyword evidence="3" id="KW-1185">Reference proteome</keyword>
<dbReference type="SMART" id="SM00867">
    <property type="entry name" value="YceI"/>
    <property type="match status" value="1"/>
</dbReference>
<evidence type="ECO:0000259" key="1">
    <source>
        <dbReference type="SMART" id="SM00867"/>
    </source>
</evidence>
<evidence type="ECO:0000313" key="2">
    <source>
        <dbReference type="EMBL" id="SIR14388.1"/>
    </source>
</evidence>
<sequence length="177" mass="20157">MATTKWIVDPAHSEVQFKVRHLMITTVTGYFEKFNVEVETEGEDFHNTKSIVFTADVNSISTNNEQRDTHLKSADFFDADNHEQIRFEGKDYEELKPGFEKLNGELTIRGTTRPITLNVEYHGTVVDPYGQTKAGFSVEGKINRKEFGLMWDAVTEAGSVVVSDEIRLHCEIQLVKQ</sequence>
<dbReference type="InterPro" id="IPR036761">
    <property type="entry name" value="TTHA0802/YceI-like_sf"/>
</dbReference>
<accession>A0A1N6YIJ4</accession>
<dbReference type="SUPFAM" id="SSF101874">
    <property type="entry name" value="YceI-like"/>
    <property type="match status" value="1"/>
</dbReference>
<reference evidence="3" key="1">
    <citation type="submission" date="2017-01" db="EMBL/GenBank/DDBJ databases">
        <authorList>
            <person name="Varghese N."/>
            <person name="Submissions S."/>
        </authorList>
    </citation>
    <scope>NUCLEOTIDE SEQUENCE [LARGE SCALE GENOMIC DNA]</scope>
    <source>
        <strain evidence="3">DM9</strain>
    </source>
</reference>